<organism evidence="2 3">
    <name type="scientific">Fomitopsis schrenkii</name>
    <name type="common">Brown rot fungus</name>
    <dbReference type="NCBI Taxonomy" id="2126942"/>
    <lineage>
        <taxon>Eukaryota</taxon>
        <taxon>Fungi</taxon>
        <taxon>Dikarya</taxon>
        <taxon>Basidiomycota</taxon>
        <taxon>Agaricomycotina</taxon>
        <taxon>Agaricomycetes</taxon>
        <taxon>Polyporales</taxon>
        <taxon>Fomitopsis</taxon>
    </lineage>
</organism>
<evidence type="ECO:0000313" key="2">
    <source>
        <dbReference type="EMBL" id="EPT00164.1"/>
    </source>
</evidence>
<dbReference type="HOGENOM" id="CLU_063491_0_0_1"/>
<feature type="compositionally biased region" description="Polar residues" evidence="1">
    <location>
        <begin position="320"/>
        <end position="332"/>
    </location>
</feature>
<feature type="region of interest" description="Disordered" evidence="1">
    <location>
        <begin position="276"/>
        <end position="339"/>
    </location>
</feature>
<sequence length="371" mass="40032">MSLPLHIHSNPLTGTLALPLTPNSAPSSIYRLPTFEDGCGGMWAFPSDNNAGPSAASDSCWTGSGTLELYQPSLNPAINWRDPGWAQNTSVAPLPNFMNSSVYHTGLPIPMAYASVSPAPSVRPAYMGPSTPTVPTPASEIAPMLLKPTLQGGPVRAVGKRREALGPPYVRKQRRAAQGDSPQLPTPALSPSGTTSSAVSLPVTPVPDSRYMSLPTTDEIPYLPIKHTRSRNRQYDLTEEEIQTILRSTPRRKHTTCPKCGTHMLVIDLDRHLRTHDAPTSPHCGPVWTTTARRRAQRTPYESERRQVASDALASPPGLTPTSSHPASTPNPASFPATSIIPHPAQSVLFEIISSLLVKHTKPRNTRLDVS</sequence>
<protein>
    <submittedName>
        <fullName evidence="2">Uncharacterized protein</fullName>
    </submittedName>
</protein>
<accession>S8EA40</accession>
<evidence type="ECO:0000256" key="1">
    <source>
        <dbReference type="SAM" id="MobiDB-lite"/>
    </source>
</evidence>
<dbReference type="Proteomes" id="UP000015241">
    <property type="component" value="Unassembled WGS sequence"/>
</dbReference>
<keyword evidence="3" id="KW-1185">Reference proteome</keyword>
<feature type="compositionally biased region" description="Polar residues" evidence="1">
    <location>
        <begin position="189"/>
        <end position="199"/>
    </location>
</feature>
<evidence type="ECO:0000313" key="3">
    <source>
        <dbReference type="Proteomes" id="UP000015241"/>
    </source>
</evidence>
<proteinExistence type="predicted"/>
<name>S8EA40_FOMSC</name>
<reference evidence="2 3" key="1">
    <citation type="journal article" date="2012" name="Science">
        <title>The Paleozoic origin of enzymatic lignin decomposition reconstructed from 31 fungal genomes.</title>
        <authorList>
            <person name="Floudas D."/>
            <person name="Binder M."/>
            <person name="Riley R."/>
            <person name="Barry K."/>
            <person name="Blanchette R.A."/>
            <person name="Henrissat B."/>
            <person name="Martinez A.T."/>
            <person name="Otillar R."/>
            <person name="Spatafora J.W."/>
            <person name="Yadav J.S."/>
            <person name="Aerts A."/>
            <person name="Benoit I."/>
            <person name="Boyd A."/>
            <person name="Carlson A."/>
            <person name="Copeland A."/>
            <person name="Coutinho P.M."/>
            <person name="de Vries R.P."/>
            <person name="Ferreira P."/>
            <person name="Findley K."/>
            <person name="Foster B."/>
            <person name="Gaskell J."/>
            <person name="Glotzer D."/>
            <person name="Gorecki P."/>
            <person name="Heitman J."/>
            <person name="Hesse C."/>
            <person name="Hori C."/>
            <person name="Igarashi K."/>
            <person name="Jurgens J.A."/>
            <person name="Kallen N."/>
            <person name="Kersten P."/>
            <person name="Kohler A."/>
            <person name="Kuees U."/>
            <person name="Kumar T.K.A."/>
            <person name="Kuo A."/>
            <person name="LaButti K."/>
            <person name="Larrondo L.F."/>
            <person name="Lindquist E."/>
            <person name="Ling A."/>
            <person name="Lombard V."/>
            <person name="Lucas S."/>
            <person name="Lundell T."/>
            <person name="Martin R."/>
            <person name="McLaughlin D.J."/>
            <person name="Morgenstern I."/>
            <person name="Morin E."/>
            <person name="Murat C."/>
            <person name="Nagy L.G."/>
            <person name="Nolan M."/>
            <person name="Ohm R.A."/>
            <person name="Patyshakuliyeva A."/>
            <person name="Rokas A."/>
            <person name="Ruiz-Duenas F.J."/>
            <person name="Sabat G."/>
            <person name="Salamov A."/>
            <person name="Samejima M."/>
            <person name="Schmutz J."/>
            <person name="Slot J.C."/>
            <person name="St John F."/>
            <person name="Stenlid J."/>
            <person name="Sun H."/>
            <person name="Sun S."/>
            <person name="Syed K."/>
            <person name="Tsang A."/>
            <person name="Wiebenga A."/>
            <person name="Young D."/>
            <person name="Pisabarro A."/>
            <person name="Eastwood D.C."/>
            <person name="Martin F."/>
            <person name="Cullen D."/>
            <person name="Grigoriev I.V."/>
            <person name="Hibbett D.S."/>
        </authorList>
    </citation>
    <scope>NUCLEOTIDE SEQUENCE</scope>
    <source>
        <strain evidence="3">FP-58527</strain>
    </source>
</reference>
<gene>
    <name evidence="2" type="ORF">FOMPIDRAFT_1049995</name>
</gene>
<feature type="region of interest" description="Disordered" evidence="1">
    <location>
        <begin position="160"/>
        <end position="201"/>
    </location>
</feature>
<dbReference type="EMBL" id="KE504151">
    <property type="protein sequence ID" value="EPT00164.1"/>
    <property type="molecule type" value="Genomic_DNA"/>
</dbReference>
<dbReference type="AlphaFoldDB" id="S8EA40"/>
<dbReference type="InParanoid" id="S8EA40"/>